<dbReference type="EMBL" id="CAUYUE010000008">
    <property type="protein sequence ID" value="CAK0783086.1"/>
    <property type="molecule type" value="Genomic_DNA"/>
</dbReference>
<keyword evidence="5 6" id="KW-0067">ATP-binding</keyword>
<dbReference type="Pfam" id="PF00069">
    <property type="entry name" value="Pkinase"/>
    <property type="match status" value="2"/>
</dbReference>
<dbReference type="InterPro" id="IPR017441">
    <property type="entry name" value="Protein_kinase_ATP_BS"/>
</dbReference>
<feature type="compositionally biased region" description="Polar residues" evidence="7">
    <location>
        <begin position="371"/>
        <end position="385"/>
    </location>
</feature>
<reference evidence="9 10" key="1">
    <citation type="submission" date="2023-10" db="EMBL/GenBank/DDBJ databases">
        <authorList>
            <person name="Maclean D."/>
            <person name="Macfadyen A."/>
        </authorList>
    </citation>
    <scope>NUCLEOTIDE SEQUENCE [LARGE SCALE GENOMIC DNA]</scope>
</reference>
<dbReference type="InterPro" id="IPR008271">
    <property type="entry name" value="Ser/Thr_kinase_AS"/>
</dbReference>
<comment type="similarity">
    <text evidence="1">Belongs to the protein kinase superfamily. STE Ser/Thr protein kinase family. STE20 subfamily.</text>
</comment>
<dbReference type="GO" id="GO:0043539">
    <property type="term" value="F:protein serine/threonine kinase activator activity"/>
    <property type="evidence" value="ECO:0007669"/>
    <property type="project" value="InterPro"/>
</dbReference>
<evidence type="ECO:0000256" key="1">
    <source>
        <dbReference type="ARBA" id="ARBA00008874"/>
    </source>
</evidence>
<name>A0AAV1I878_9CHLO</name>
<dbReference type="PANTHER" id="PTHR48014:SF21">
    <property type="entry name" value="SERINE_THREONINE-PROTEIN KINASE FRAY2"/>
    <property type="match status" value="1"/>
</dbReference>
<proteinExistence type="inferred from homology"/>
<feature type="compositionally biased region" description="Polar residues" evidence="7">
    <location>
        <begin position="203"/>
        <end position="217"/>
    </location>
</feature>
<dbReference type="InterPro" id="IPR047173">
    <property type="entry name" value="STRAD_A/B-like"/>
</dbReference>
<evidence type="ECO:0000256" key="6">
    <source>
        <dbReference type="PROSITE-ProRule" id="PRU10141"/>
    </source>
</evidence>
<dbReference type="GO" id="GO:0004672">
    <property type="term" value="F:protein kinase activity"/>
    <property type="evidence" value="ECO:0007669"/>
    <property type="project" value="InterPro"/>
</dbReference>
<evidence type="ECO:0000256" key="2">
    <source>
        <dbReference type="ARBA" id="ARBA00022679"/>
    </source>
</evidence>
<dbReference type="SMART" id="SM00220">
    <property type="entry name" value="S_TKc"/>
    <property type="match status" value="1"/>
</dbReference>
<evidence type="ECO:0000256" key="7">
    <source>
        <dbReference type="SAM" id="MobiDB-lite"/>
    </source>
</evidence>
<evidence type="ECO:0000256" key="4">
    <source>
        <dbReference type="ARBA" id="ARBA00022777"/>
    </source>
</evidence>
<keyword evidence="2" id="KW-0808">Transferase</keyword>
<evidence type="ECO:0000256" key="3">
    <source>
        <dbReference type="ARBA" id="ARBA00022741"/>
    </source>
</evidence>
<comment type="caution">
    <text evidence="9">The sequence shown here is derived from an EMBL/GenBank/DDBJ whole genome shotgun (WGS) entry which is preliminary data.</text>
</comment>
<dbReference type="InterPro" id="IPR000719">
    <property type="entry name" value="Prot_kinase_dom"/>
</dbReference>
<feature type="compositionally biased region" description="Polar residues" evidence="7">
    <location>
        <begin position="555"/>
        <end position="585"/>
    </location>
</feature>
<evidence type="ECO:0000313" key="9">
    <source>
        <dbReference type="EMBL" id="CAK0783086.1"/>
    </source>
</evidence>
<feature type="binding site" evidence="6">
    <location>
        <position position="55"/>
    </location>
    <ligand>
        <name>ATP</name>
        <dbReference type="ChEBI" id="CHEBI:30616"/>
    </ligand>
</feature>
<dbReference type="Gene3D" id="3.30.200.20">
    <property type="entry name" value="Phosphorylase Kinase, domain 1"/>
    <property type="match status" value="1"/>
</dbReference>
<sequence>MAASLSSKKSQREIQLEYPLSAEEYELIGEPIGKGGSATVYLARCKPLSATVAVKLVDLEELASSLELLIREAQTMKGLRHPNVLPLHCSFVAQSALWLVMPYIGGGSVLELLRSQFPKGMEEDMILTIAKDVLSGLQYLHRAGLAHRDLKAENLLVAEDGRVLLADFGATARLEHARYSLPAPPHSDSSNSLSNISDSDASVNPSAPSSDGGSTPSLRMERAGSSWSKYLSRQTFVGTPNYMAPEIMVQSEEGYNQSADIWSFGMVLLELARGKVPLAGCSFTKIILDTVHGDAPSLQTCGCTHKYSKGLDSMVAACLNKDANQRPTAAELLKDPVLKHGHDHKWLAKRLAALERDRSSRRVSFRDGSSTAHSGSQSPHHTPPTQHRHSLFTRHSSKTLPTGNGSTQGSSHGDKAAKTVHHLAWAFDLEHRPYVLVYELTQWFGKARIFVDGVELLVKRYSFLQQISFASDNYTVKVDNESLGPLHGCTIQLKVATHLGVQLLGRATVDGRVLPAPIYCEHESLRGSASGKAPSLSESPLSPLEMRPSVESLRSADSASPTATSVEPSQASKQALQKTSLTSIPESHVPKAEPSVEPVLSFTPPGKRSLASPFGAAVTEDEQGMSPPSAAQGDAIRGNDSQANSSKPDVPAPLASGEAAEAEDAAKAPQSNHSGDNPSPKAEADDTNDESSHARMQAAVRREVDAAVERLRAEYAKRESMLMRTVMSHAERERDLVERIATLERKLNSSTLHETSN</sequence>
<keyword evidence="4" id="KW-0418">Kinase</keyword>
<organism evidence="9 10">
    <name type="scientific">Coccomyxa viridis</name>
    <dbReference type="NCBI Taxonomy" id="1274662"/>
    <lineage>
        <taxon>Eukaryota</taxon>
        <taxon>Viridiplantae</taxon>
        <taxon>Chlorophyta</taxon>
        <taxon>core chlorophytes</taxon>
        <taxon>Trebouxiophyceae</taxon>
        <taxon>Trebouxiophyceae incertae sedis</taxon>
        <taxon>Coccomyxaceae</taxon>
        <taxon>Coccomyxa</taxon>
    </lineage>
</organism>
<feature type="compositionally biased region" description="Polar residues" evidence="7">
    <location>
        <begin position="398"/>
        <end position="411"/>
    </location>
</feature>
<accession>A0AAV1I878</accession>
<dbReference type="PROSITE" id="PS00108">
    <property type="entry name" value="PROTEIN_KINASE_ST"/>
    <property type="match status" value="1"/>
</dbReference>
<keyword evidence="10" id="KW-1185">Reference proteome</keyword>
<dbReference type="SUPFAM" id="SSF56112">
    <property type="entry name" value="Protein kinase-like (PK-like)"/>
    <property type="match status" value="1"/>
</dbReference>
<evidence type="ECO:0000313" key="10">
    <source>
        <dbReference type="Proteomes" id="UP001314263"/>
    </source>
</evidence>
<dbReference type="PROSITE" id="PS50011">
    <property type="entry name" value="PROTEIN_KINASE_DOM"/>
    <property type="match status" value="1"/>
</dbReference>
<keyword evidence="3 6" id="KW-0547">Nucleotide-binding</keyword>
<feature type="region of interest" description="Disordered" evidence="7">
    <location>
        <begin position="359"/>
        <end position="415"/>
    </location>
</feature>
<dbReference type="PANTHER" id="PTHR48014">
    <property type="entry name" value="SERINE/THREONINE-PROTEIN KINASE FRAY2"/>
    <property type="match status" value="1"/>
</dbReference>
<dbReference type="InterPro" id="IPR011009">
    <property type="entry name" value="Kinase-like_dom_sf"/>
</dbReference>
<dbReference type="PROSITE" id="PS00107">
    <property type="entry name" value="PROTEIN_KINASE_ATP"/>
    <property type="match status" value="1"/>
</dbReference>
<evidence type="ECO:0000259" key="8">
    <source>
        <dbReference type="PROSITE" id="PS50011"/>
    </source>
</evidence>
<evidence type="ECO:0000256" key="5">
    <source>
        <dbReference type="ARBA" id="ARBA00022840"/>
    </source>
</evidence>
<feature type="domain" description="Protein kinase" evidence="8">
    <location>
        <begin position="26"/>
        <end position="347"/>
    </location>
</feature>
<feature type="compositionally biased region" description="Low complexity" evidence="7">
    <location>
        <begin position="534"/>
        <end position="545"/>
    </location>
</feature>
<gene>
    <name evidence="9" type="ORF">CVIRNUC_006281</name>
</gene>
<dbReference type="AlphaFoldDB" id="A0AAV1I878"/>
<dbReference type="Proteomes" id="UP001314263">
    <property type="component" value="Unassembled WGS sequence"/>
</dbReference>
<feature type="region of interest" description="Disordered" evidence="7">
    <location>
        <begin position="527"/>
        <end position="702"/>
    </location>
</feature>
<feature type="compositionally biased region" description="Basic residues" evidence="7">
    <location>
        <begin position="386"/>
        <end position="397"/>
    </location>
</feature>
<dbReference type="GO" id="GO:0005524">
    <property type="term" value="F:ATP binding"/>
    <property type="evidence" value="ECO:0007669"/>
    <property type="project" value="UniProtKB-UniRule"/>
</dbReference>
<protein>
    <recommendedName>
        <fullName evidence="8">Protein kinase domain-containing protein</fullName>
    </recommendedName>
</protein>
<dbReference type="Gene3D" id="1.10.510.10">
    <property type="entry name" value="Transferase(Phosphotransferase) domain 1"/>
    <property type="match status" value="1"/>
</dbReference>
<feature type="compositionally biased region" description="Low complexity" evidence="7">
    <location>
        <begin position="187"/>
        <end position="202"/>
    </location>
</feature>
<feature type="region of interest" description="Disordered" evidence="7">
    <location>
        <begin position="181"/>
        <end position="220"/>
    </location>
</feature>